<dbReference type="InterPro" id="IPR011050">
    <property type="entry name" value="Pectin_lyase_fold/virulence"/>
</dbReference>
<proteinExistence type="predicted"/>
<dbReference type="KEGG" id="nsm:JO391_19305"/>
<dbReference type="Proteomes" id="UP000826300">
    <property type="component" value="Chromosome"/>
</dbReference>
<accession>A0A8G0ZUR7</accession>
<dbReference type="EMBL" id="CP069370">
    <property type="protein sequence ID" value="QYZ69815.1"/>
    <property type="molecule type" value="Genomic_DNA"/>
</dbReference>
<dbReference type="RefSeq" id="WP_220662031.1">
    <property type="nucleotide sequence ID" value="NZ_CP069370.1"/>
</dbReference>
<organism evidence="1 2">
    <name type="scientific">Neotabrizicola shimadae</name>
    <dbReference type="NCBI Taxonomy" id="2807096"/>
    <lineage>
        <taxon>Bacteria</taxon>
        <taxon>Pseudomonadati</taxon>
        <taxon>Pseudomonadota</taxon>
        <taxon>Alphaproteobacteria</taxon>
        <taxon>Rhodobacterales</taxon>
        <taxon>Paracoccaceae</taxon>
        <taxon>Neotabrizicola</taxon>
    </lineage>
</organism>
<name>A0A8G0ZUR7_9RHOB</name>
<dbReference type="AlphaFoldDB" id="A0A8G0ZUR7"/>
<keyword evidence="2" id="KW-1185">Reference proteome</keyword>
<sequence>MNKAITEGLALMPPPFSAGLNLWSQEDGLPGHPTWASSTYAAYVPADQDFGGCMEVQKVSATTKIRCFQNIPYQPGMYLRVTARVKAVAGNLCSVRIAGWAGTGPGTPVPGIVTEGPAVALQSYGAVVEVSAIIGSGNRPGVTLVWGRSPVFCHLGLDLTGANGGIVRIDDITVEDVTDVFHRTMMDWVDVRDYGAIGNGIADDAAAFAAADAAAQGRTLLVSGGTYYIGSNLTISNPVRFEGRVVMPASARLACTRNYDQETYGAAFGDEAEGFRRGLQALFFFTDHVTYDLRGRRIDLAAPIDVAALAGMTSFAQRRVIRNGQINAVAGSAWDTVTVTSVGTYSTSQPDRLTGVANVASIPVGARVSGTGVGREVYVTAKNIGSGTVTLSQPLWAAAGTRTFTFERYRYMLDFSGFQSLAKFEIEGIELQGNGVASTILLPTVGETFRLSGCVLNKPKDRGITSIGSGCQGIMIDGCQFLSNEQALAAQDRTTIAINVNANDAKIRGNRIVRFAHFAVMAGSGHMFIGNHFFQGDDETAGVRRAGVIFTDTNIKTLMTGNYVDNCFIELSNERDAAPEFQNEYSFGGLTITGNIFTVNDAAPWFRWLVITPRGPGHYIQGLSVTSNVFRTVNCTVDRVDVTDETWSTLDRSRFRNILFEANSFNGVAQVTMSPVVLEHAQNTVADTWVLDGSAYMPFAGRARCVASVMPDGAIRDGANAVQYAQPYAETEKGTGGLQAYLRWPSAVKGKVRATIRCDNPS</sequence>
<reference evidence="1" key="1">
    <citation type="submission" date="2021-02" db="EMBL/GenBank/DDBJ databases">
        <title>Rhodobacter shimadae sp. nov., an aerobic anoxygenic phototrophic bacterium isolated from a hot spring.</title>
        <authorList>
            <person name="Muramatsu S."/>
            <person name="Haruta S."/>
            <person name="Hirose S."/>
            <person name="Hanada S."/>
        </authorList>
    </citation>
    <scope>NUCLEOTIDE SEQUENCE</scope>
    <source>
        <strain evidence="1">N10</strain>
    </source>
</reference>
<dbReference type="SUPFAM" id="SSF51126">
    <property type="entry name" value="Pectin lyase-like"/>
    <property type="match status" value="1"/>
</dbReference>
<dbReference type="Gene3D" id="2.160.20.10">
    <property type="entry name" value="Single-stranded right-handed beta-helix, Pectin lyase-like"/>
    <property type="match status" value="2"/>
</dbReference>
<evidence type="ECO:0000313" key="1">
    <source>
        <dbReference type="EMBL" id="QYZ69815.1"/>
    </source>
</evidence>
<protein>
    <submittedName>
        <fullName evidence="1">Right-handed parallel beta-helix repeat-containing protein</fullName>
    </submittedName>
</protein>
<evidence type="ECO:0000313" key="2">
    <source>
        <dbReference type="Proteomes" id="UP000826300"/>
    </source>
</evidence>
<dbReference type="InterPro" id="IPR012334">
    <property type="entry name" value="Pectin_lyas_fold"/>
</dbReference>
<gene>
    <name evidence="1" type="ORF">JO391_19305</name>
</gene>